<evidence type="ECO:0000256" key="2">
    <source>
        <dbReference type="ARBA" id="ARBA00023136"/>
    </source>
</evidence>
<dbReference type="InterPro" id="IPR013098">
    <property type="entry name" value="Ig_I-set"/>
</dbReference>
<dbReference type="InterPro" id="IPR003599">
    <property type="entry name" value="Ig_sub"/>
</dbReference>
<dbReference type="Gene3D" id="2.60.40.10">
    <property type="entry name" value="Immunoglobulins"/>
    <property type="match status" value="2"/>
</dbReference>
<dbReference type="InterPro" id="IPR013783">
    <property type="entry name" value="Ig-like_fold"/>
</dbReference>
<evidence type="ECO:0000256" key="6">
    <source>
        <dbReference type="SAM" id="MobiDB-lite"/>
    </source>
</evidence>
<evidence type="ECO:0000256" key="4">
    <source>
        <dbReference type="ARBA" id="ARBA00023180"/>
    </source>
</evidence>
<feature type="region of interest" description="Disordered" evidence="6">
    <location>
        <begin position="392"/>
        <end position="432"/>
    </location>
</feature>
<dbReference type="InterPro" id="IPR007110">
    <property type="entry name" value="Ig-like_dom"/>
</dbReference>
<evidence type="ECO:0000259" key="9">
    <source>
        <dbReference type="PROSITE" id="PS50835"/>
    </source>
</evidence>
<name>A0A1B6GGZ2_9HEMI</name>
<keyword evidence="3" id="KW-1015">Disulfide bond</keyword>
<keyword evidence="7" id="KW-0812">Transmembrane</keyword>
<dbReference type="InterPro" id="IPR013162">
    <property type="entry name" value="CD80_C2-set"/>
</dbReference>
<accession>A0A1B6GGZ2</accession>
<dbReference type="EMBL" id="GECZ01008057">
    <property type="protein sequence ID" value="JAS61712.1"/>
    <property type="molecule type" value="Transcribed_RNA"/>
</dbReference>
<dbReference type="AlphaFoldDB" id="A0A1B6GGZ2"/>
<evidence type="ECO:0000256" key="5">
    <source>
        <dbReference type="ARBA" id="ARBA00023319"/>
    </source>
</evidence>
<feature type="compositionally biased region" description="Basic and acidic residues" evidence="6">
    <location>
        <begin position="420"/>
        <end position="432"/>
    </location>
</feature>
<evidence type="ECO:0000256" key="1">
    <source>
        <dbReference type="ARBA" id="ARBA00004479"/>
    </source>
</evidence>
<keyword evidence="4" id="KW-0325">Glycoprotein</keyword>
<keyword evidence="5" id="KW-0393">Immunoglobulin domain</keyword>
<comment type="subcellular location">
    <subcellularLocation>
        <location evidence="1">Membrane</location>
        <topology evidence="1">Single-pass type I membrane protein</topology>
    </subcellularLocation>
</comment>
<keyword evidence="2 7" id="KW-0472">Membrane</keyword>
<feature type="transmembrane region" description="Helical" evidence="7">
    <location>
        <begin position="357"/>
        <end position="378"/>
    </location>
</feature>
<feature type="chain" id="PRO_5008583584" description="Ig-like domain-containing protein" evidence="8">
    <location>
        <begin position="23"/>
        <end position="432"/>
    </location>
</feature>
<evidence type="ECO:0000256" key="8">
    <source>
        <dbReference type="SAM" id="SignalP"/>
    </source>
</evidence>
<dbReference type="Pfam" id="PF08205">
    <property type="entry name" value="C2-set_2"/>
    <property type="match status" value="1"/>
</dbReference>
<dbReference type="PROSITE" id="PS50835">
    <property type="entry name" value="IG_LIKE"/>
    <property type="match status" value="1"/>
</dbReference>
<organism evidence="10">
    <name type="scientific">Cuerna arida</name>
    <dbReference type="NCBI Taxonomy" id="1464854"/>
    <lineage>
        <taxon>Eukaryota</taxon>
        <taxon>Metazoa</taxon>
        <taxon>Ecdysozoa</taxon>
        <taxon>Arthropoda</taxon>
        <taxon>Hexapoda</taxon>
        <taxon>Insecta</taxon>
        <taxon>Pterygota</taxon>
        <taxon>Neoptera</taxon>
        <taxon>Paraneoptera</taxon>
        <taxon>Hemiptera</taxon>
        <taxon>Auchenorrhyncha</taxon>
        <taxon>Membracoidea</taxon>
        <taxon>Cicadellidae</taxon>
        <taxon>Cicadellinae</taxon>
        <taxon>Proconiini</taxon>
        <taxon>Cuerna</taxon>
    </lineage>
</organism>
<feature type="signal peptide" evidence="8">
    <location>
        <begin position="1"/>
        <end position="22"/>
    </location>
</feature>
<feature type="domain" description="Ig-like" evidence="9">
    <location>
        <begin position="130"/>
        <end position="238"/>
    </location>
</feature>
<keyword evidence="7" id="KW-1133">Transmembrane helix</keyword>
<dbReference type="PANTHER" id="PTHR11640">
    <property type="entry name" value="NEPHRIN"/>
    <property type="match status" value="1"/>
</dbReference>
<dbReference type="InterPro" id="IPR036179">
    <property type="entry name" value="Ig-like_dom_sf"/>
</dbReference>
<evidence type="ECO:0000256" key="3">
    <source>
        <dbReference type="ARBA" id="ARBA00023157"/>
    </source>
</evidence>
<keyword evidence="8" id="KW-0732">Signal</keyword>
<gene>
    <name evidence="10" type="ORF">g.11487</name>
</gene>
<dbReference type="GO" id="GO:0016020">
    <property type="term" value="C:membrane"/>
    <property type="evidence" value="ECO:0007669"/>
    <property type="project" value="UniProtKB-SubCell"/>
</dbReference>
<dbReference type="SUPFAM" id="SSF48726">
    <property type="entry name" value="Immunoglobulin"/>
    <property type="match status" value="1"/>
</dbReference>
<dbReference type="InterPro" id="IPR051275">
    <property type="entry name" value="Cell_adhesion_signaling"/>
</dbReference>
<evidence type="ECO:0000256" key="7">
    <source>
        <dbReference type="SAM" id="Phobius"/>
    </source>
</evidence>
<sequence length="432" mass="47246">MGAGGRFIVWLLFLQLTQDALAASEVRVTPKNAVVNPGDEISISCKVNSALENCQFRFADASEISLKKGRLTQGVEYFGQGLEAGECGAFIKRVEKKHHGDISCSLTRESDGIGRVGTMHLIVAIPPEPPTLRVSVGTGSGTETGPRVYKEKDQLIATCTVKNGRPAANISWFLGDEPVTEGLPMAVETCMQQDNGLCTIQQNLTRILQAADHKKQLKCVSSHHSFKDRPQETTFEISVTYPPRKKSEPIHFFNLVEGALGEAKVTVEANPQPQITWAIGGDHIYENSNNGRFSVKRTEPKGPGQYETVLLIDDLTKEDTMKEYKVTAHNDLGETEYTIILSTSEEPPKVLEMGADIIIIIIVTIGLLIVVIGGVFYARAKGKLCFAARDAEKRVTSPSEGTENPAVNHHASTEYISNSDLKKEKPKEDTPV</sequence>
<reference evidence="10" key="1">
    <citation type="submission" date="2015-11" db="EMBL/GenBank/DDBJ databases">
        <title>De novo transcriptome assembly of four potential Pierce s Disease insect vectors from Arizona vineyards.</title>
        <authorList>
            <person name="Tassone E.E."/>
        </authorList>
    </citation>
    <scope>NUCLEOTIDE SEQUENCE</scope>
</reference>
<dbReference type="SMART" id="SM00409">
    <property type="entry name" value="IG"/>
    <property type="match status" value="2"/>
</dbReference>
<proteinExistence type="predicted"/>
<protein>
    <recommendedName>
        <fullName evidence="9">Ig-like domain-containing protein</fullName>
    </recommendedName>
</protein>
<evidence type="ECO:0000313" key="10">
    <source>
        <dbReference type="EMBL" id="JAS61712.1"/>
    </source>
</evidence>
<dbReference type="Pfam" id="PF07679">
    <property type="entry name" value="I-set"/>
    <property type="match status" value="1"/>
</dbReference>